<dbReference type="EMBL" id="JAPDRK010000014">
    <property type="protein sequence ID" value="KAJ9606184.1"/>
    <property type="molecule type" value="Genomic_DNA"/>
</dbReference>
<dbReference type="Proteomes" id="UP001172673">
    <property type="component" value="Unassembled WGS sequence"/>
</dbReference>
<accession>A0AA38X3J3</accession>
<sequence>MDQDLLHCSICPKQPSFSDTSHLLTHVSSKGHLSEWHKLNVRSYQDIAAAVALTRYNQWCQQHDMDRLLSDRMQIKEDKKARKKGAANTRQDSASNHIPIDDTLLNPPMPPKRAAKQKTQAQKKRNTSRQQGEYENENDEDFSPVTRPRRRTHRAQVCSPVKDPHLSDSAYPSLDDCLAENDPPAALQVLATPEHIKLKGIVWPGMDLFDAATQEMQQKRNQKKDASILRRMEKLAGLVVPAEVVFSPNGDNVLKARHIDDLEDASSLIEGETPVPKAKQPRTRKRKPLAEKDVNAPRLVKRKAKASSPKQYEDLPFAHGLPPLPQLPSSSIGESYGVRSRFFPIEGDEDIKPSFEAGFPRKRPPPQFEIFADGSPRQHSTTVLNVTRNPLQTVSRGYGQRPVPNLPKVSASWLQPQYQSALQYTDPYTTYRPVARQYHAFYEPAIANENMPPMAEPAYLRGQAANPLSWKSPVRPIVGSGLSPSGSPFGSFFGMFPGGSPSDDPFVINKNPLAGALVRLEDEGQSDADSGNSRSPTDTESAKQAEV</sequence>
<protein>
    <submittedName>
        <fullName evidence="2">Uncharacterized protein</fullName>
    </submittedName>
</protein>
<proteinExistence type="predicted"/>
<feature type="compositionally biased region" description="Basic residues" evidence="1">
    <location>
        <begin position="113"/>
        <end position="127"/>
    </location>
</feature>
<organism evidence="2 3">
    <name type="scientific">Cladophialophora chaetospira</name>
    <dbReference type="NCBI Taxonomy" id="386627"/>
    <lineage>
        <taxon>Eukaryota</taxon>
        <taxon>Fungi</taxon>
        <taxon>Dikarya</taxon>
        <taxon>Ascomycota</taxon>
        <taxon>Pezizomycotina</taxon>
        <taxon>Eurotiomycetes</taxon>
        <taxon>Chaetothyriomycetidae</taxon>
        <taxon>Chaetothyriales</taxon>
        <taxon>Herpotrichiellaceae</taxon>
        <taxon>Cladophialophora</taxon>
    </lineage>
</organism>
<reference evidence="2" key="1">
    <citation type="submission" date="2022-10" db="EMBL/GenBank/DDBJ databases">
        <title>Culturing micro-colonial fungi from biological soil crusts in the Mojave desert and describing Neophaeococcomyces mojavensis, and introducing the new genera and species Taxawa tesnikishii.</title>
        <authorList>
            <person name="Kurbessoian T."/>
            <person name="Stajich J.E."/>
        </authorList>
    </citation>
    <scope>NUCLEOTIDE SEQUENCE</scope>
    <source>
        <strain evidence="2">TK_41</strain>
    </source>
</reference>
<comment type="caution">
    <text evidence="2">The sequence shown here is derived from an EMBL/GenBank/DDBJ whole genome shotgun (WGS) entry which is preliminary data.</text>
</comment>
<evidence type="ECO:0000256" key="1">
    <source>
        <dbReference type="SAM" id="MobiDB-lite"/>
    </source>
</evidence>
<gene>
    <name evidence="2" type="ORF">H2200_009145</name>
</gene>
<keyword evidence="3" id="KW-1185">Reference proteome</keyword>
<feature type="region of interest" description="Disordered" evidence="1">
    <location>
        <begin position="77"/>
        <end position="166"/>
    </location>
</feature>
<feature type="compositionally biased region" description="Polar residues" evidence="1">
    <location>
        <begin position="527"/>
        <end position="539"/>
    </location>
</feature>
<name>A0AA38X3J3_9EURO</name>
<feature type="region of interest" description="Disordered" evidence="1">
    <location>
        <begin position="265"/>
        <end position="321"/>
    </location>
</feature>
<evidence type="ECO:0000313" key="2">
    <source>
        <dbReference type="EMBL" id="KAJ9606184.1"/>
    </source>
</evidence>
<dbReference type="AlphaFoldDB" id="A0AA38X3J3"/>
<evidence type="ECO:0000313" key="3">
    <source>
        <dbReference type="Proteomes" id="UP001172673"/>
    </source>
</evidence>
<feature type="region of interest" description="Disordered" evidence="1">
    <location>
        <begin position="517"/>
        <end position="547"/>
    </location>
</feature>